<evidence type="ECO:0008006" key="3">
    <source>
        <dbReference type="Google" id="ProtNLM"/>
    </source>
</evidence>
<proteinExistence type="predicted"/>
<sequence>WLHNRLGKSKVEDKTFLKEWFSSFPDTFDSVVSLNANQSALVFEPAKEELRRLERFLVTSRGLAMAMPAMFGIDSMKTDEAQFYVETMARWAWGIVLSRTGVARVKEATGLTREMVLLLPAVSLVNTVQDGWNLEVPACDYKECLVRARRDLHKGDELTMDYGLKSNLEFLLYDGFTIPGNKLGYPMALNYTASGNDSISLLMKKHNIFKQCVDPFVVGDESDWKRMLKCSRLAQYAQVADVVALKQLWSTPAFDEIPGQLSPQDIQALRFVLESCQQRVDDITNIFSTTNVTALLETGDTFNDKLISAVRQELNAAKMWRDAAQALMTEHSTN</sequence>
<evidence type="ECO:0000313" key="2">
    <source>
        <dbReference type="Proteomes" id="UP000591131"/>
    </source>
</evidence>
<dbReference type="SUPFAM" id="SSF82199">
    <property type="entry name" value="SET domain"/>
    <property type="match status" value="1"/>
</dbReference>
<name>A0A7J6L2I6_PERCH</name>
<keyword evidence="2" id="KW-1185">Reference proteome</keyword>
<feature type="non-terminal residue" evidence="1">
    <location>
        <position position="334"/>
    </location>
</feature>
<reference evidence="1 2" key="1">
    <citation type="submission" date="2020-04" db="EMBL/GenBank/DDBJ databases">
        <title>Perkinsus chesapeaki whole genome sequence.</title>
        <authorList>
            <person name="Bogema D.R."/>
        </authorList>
    </citation>
    <scope>NUCLEOTIDE SEQUENCE [LARGE SCALE GENOMIC DNA]</scope>
    <source>
        <strain evidence="1">ATCC PRA-425</strain>
    </source>
</reference>
<protein>
    <recommendedName>
        <fullName evidence="3">Rubisco LSMT substrate-binding domain-containing protein</fullName>
    </recommendedName>
</protein>
<evidence type="ECO:0000313" key="1">
    <source>
        <dbReference type="EMBL" id="KAF4652981.1"/>
    </source>
</evidence>
<dbReference type="InterPro" id="IPR046341">
    <property type="entry name" value="SET_dom_sf"/>
</dbReference>
<dbReference type="Proteomes" id="UP000591131">
    <property type="component" value="Unassembled WGS sequence"/>
</dbReference>
<dbReference type="OrthoDB" id="441812at2759"/>
<organism evidence="1 2">
    <name type="scientific">Perkinsus chesapeaki</name>
    <name type="common">Clam parasite</name>
    <name type="synonym">Perkinsus andrewsi</name>
    <dbReference type="NCBI Taxonomy" id="330153"/>
    <lineage>
        <taxon>Eukaryota</taxon>
        <taxon>Sar</taxon>
        <taxon>Alveolata</taxon>
        <taxon>Perkinsozoa</taxon>
        <taxon>Perkinsea</taxon>
        <taxon>Perkinsida</taxon>
        <taxon>Perkinsidae</taxon>
        <taxon>Perkinsus</taxon>
    </lineage>
</organism>
<accession>A0A7J6L2I6</accession>
<dbReference type="AlphaFoldDB" id="A0A7J6L2I6"/>
<gene>
    <name evidence="1" type="ORF">FOL47_010768</name>
</gene>
<dbReference type="EMBL" id="JAAPAO010000864">
    <property type="protein sequence ID" value="KAF4652981.1"/>
    <property type="molecule type" value="Genomic_DNA"/>
</dbReference>
<comment type="caution">
    <text evidence="1">The sequence shown here is derived from an EMBL/GenBank/DDBJ whole genome shotgun (WGS) entry which is preliminary data.</text>
</comment>
<dbReference type="Gene3D" id="3.90.1410.10">
    <property type="entry name" value="set domain protein methyltransferase, domain 1"/>
    <property type="match status" value="1"/>
</dbReference>